<evidence type="ECO:0000256" key="1">
    <source>
        <dbReference type="SAM" id="MobiDB-lite"/>
    </source>
</evidence>
<proteinExistence type="predicted"/>
<dbReference type="HOGENOM" id="CLU_2706341_0_0_1"/>
<dbReference type="AlphaFoldDB" id="F8Q7B9"/>
<evidence type="ECO:0000313" key="2">
    <source>
        <dbReference type="EMBL" id="EGN95457.1"/>
    </source>
</evidence>
<accession>F8Q7B9</accession>
<dbReference type="InParanoid" id="F8Q7B9"/>
<organism evidence="3">
    <name type="scientific">Serpula lacrymans var. lacrymans (strain S7.3)</name>
    <name type="common">Dry rot fungus</name>
    <dbReference type="NCBI Taxonomy" id="936435"/>
    <lineage>
        <taxon>Eukaryota</taxon>
        <taxon>Fungi</taxon>
        <taxon>Dikarya</taxon>
        <taxon>Basidiomycota</taxon>
        <taxon>Agaricomycotina</taxon>
        <taxon>Agaricomycetes</taxon>
        <taxon>Agaricomycetidae</taxon>
        <taxon>Boletales</taxon>
        <taxon>Coniophorineae</taxon>
        <taxon>Serpulaceae</taxon>
        <taxon>Serpula</taxon>
    </lineage>
</organism>
<dbReference type="EMBL" id="GL945485">
    <property type="protein sequence ID" value="EGN95457.1"/>
    <property type="molecule type" value="Genomic_DNA"/>
</dbReference>
<keyword evidence="3" id="KW-1185">Reference proteome</keyword>
<sequence>MFSSSSEIRFGPPRALCSANLALRSSRETGSPDEVRRRVKRRERSGKMRDVRKLLAGGSSGRCWCSAEDDNTS</sequence>
<dbReference type="Proteomes" id="UP000008063">
    <property type="component" value="Unassembled WGS sequence"/>
</dbReference>
<protein>
    <submittedName>
        <fullName evidence="2">Uncharacterized protein</fullName>
    </submittedName>
</protein>
<name>F8Q7B9_SERL3</name>
<reference evidence="3" key="1">
    <citation type="journal article" date="2011" name="Science">
        <title>The plant cell wall-decomposing machinery underlies the functional diversity of forest fungi.</title>
        <authorList>
            <person name="Eastwood D.C."/>
            <person name="Floudas D."/>
            <person name="Binder M."/>
            <person name="Majcherczyk A."/>
            <person name="Schneider P."/>
            <person name="Aerts A."/>
            <person name="Asiegbu F.O."/>
            <person name="Baker S.E."/>
            <person name="Barry K."/>
            <person name="Bendiksby M."/>
            <person name="Blumentritt M."/>
            <person name="Coutinho P.M."/>
            <person name="Cullen D."/>
            <person name="de Vries R.P."/>
            <person name="Gathman A."/>
            <person name="Goodell B."/>
            <person name="Henrissat B."/>
            <person name="Ihrmark K."/>
            <person name="Kauserud H."/>
            <person name="Kohler A."/>
            <person name="LaButti K."/>
            <person name="Lapidus A."/>
            <person name="Lavin J.L."/>
            <person name="Lee Y.-H."/>
            <person name="Lindquist E."/>
            <person name="Lilly W."/>
            <person name="Lucas S."/>
            <person name="Morin E."/>
            <person name="Murat C."/>
            <person name="Oguiza J.A."/>
            <person name="Park J."/>
            <person name="Pisabarro A.G."/>
            <person name="Riley R."/>
            <person name="Rosling A."/>
            <person name="Salamov A."/>
            <person name="Schmidt O."/>
            <person name="Schmutz J."/>
            <person name="Skrede I."/>
            <person name="Stenlid J."/>
            <person name="Wiebenga A."/>
            <person name="Xie X."/>
            <person name="Kuees U."/>
            <person name="Hibbett D.S."/>
            <person name="Hoffmeister D."/>
            <person name="Hoegberg N."/>
            <person name="Martin F."/>
            <person name="Grigoriev I.V."/>
            <person name="Watkinson S.C."/>
        </authorList>
    </citation>
    <scope>NUCLEOTIDE SEQUENCE [LARGE SCALE GENOMIC DNA]</scope>
    <source>
        <strain evidence="3">strain S7.3</strain>
    </source>
</reference>
<evidence type="ECO:0000313" key="3">
    <source>
        <dbReference type="Proteomes" id="UP000008063"/>
    </source>
</evidence>
<gene>
    <name evidence="2" type="ORF">SERLA73DRAFT_142158</name>
</gene>
<feature type="region of interest" description="Disordered" evidence="1">
    <location>
        <begin position="21"/>
        <end position="51"/>
    </location>
</feature>